<keyword evidence="1" id="KW-0812">Transmembrane</keyword>
<dbReference type="EMBL" id="GGEC01064095">
    <property type="protein sequence ID" value="MBX44579.1"/>
    <property type="molecule type" value="Transcribed_RNA"/>
</dbReference>
<protein>
    <submittedName>
        <fullName evidence="2">Uncharacterized protein</fullName>
    </submittedName>
</protein>
<evidence type="ECO:0000313" key="2">
    <source>
        <dbReference type="EMBL" id="MBX44579.1"/>
    </source>
</evidence>
<keyword evidence="1" id="KW-0472">Membrane</keyword>
<reference evidence="2" key="1">
    <citation type="submission" date="2018-02" db="EMBL/GenBank/DDBJ databases">
        <title>Rhizophora mucronata_Transcriptome.</title>
        <authorList>
            <person name="Meera S.P."/>
            <person name="Sreeshan A."/>
            <person name="Augustine A."/>
        </authorList>
    </citation>
    <scope>NUCLEOTIDE SEQUENCE</scope>
    <source>
        <tissue evidence="2">Leaf</tissue>
    </source>
</reference>
<organism evidence="2">
    <name type="scientific">Rhizophora mucronata</name>
    <name type="common">Asiatic mangrove</name>
    <dbReference type="NCBI Taxonomy" id="61149"/>
    <lineage>
        <taxon>Eukaryota</taxon>
        <taxon>Viridiplantae</taxon>
        <taxon>Streptophyta</taxon>
        <taxon>Embryophyta</taxon>
        <taxon>Tracheophyta</taxon>
        <taxon>Spermatophyta</taxon>
        <taxon>Magnoliopsida</taxon>
        <taxon>eudicotyledons</taxon>
        <taxon>Gunneridae</taxon>
        <taxon>Pentapetalae</taxon>
        <taxon>rosids</taxon>
        <taxon>fabids</taxon>
        <taxon>Malpighiales</taxon>
        <taxon>Rhizophoraceae</taxon>
        <taxon>Rhizophora</taxon>
    </lineage>
</organism>
<keyword evidence="1" id="KW-1133">Transmembrane helix</keyword>
<sequence length="62" mass="7275">MLFDSHIPIFLPAKTRLSLICTFVLYLNIILKFIMSNFESNCTNCFTNHIYNYYKSFVSLVA</sequence>
<evidence type="ECO:0000256" key="1">
    <source>
        <dbReference type="SAM" id="Phobius"/>
    </source>
</evidence>
<feature type="transmembrane region" description="Helical" evidence="1">
    <location>
        <begin position="17"/>
        <end position="35"/>
    </location>
</feature>
<accession>A0A2P2NQ10</accession>
<dbReference type="AlphaFoldDB" id="A0A2P2NQ10"/>
<proteinExistence type="predicted"/>
<name>A0A2P2NQ10_RHIMU</name>